<dbReference type="RefSeq" id="WP_055425964.1">
    <property type="nucleotide sequence ID" value="NZ_FCOR01000010.1"/>
</dbReference>
<feature type="transmembrane region" description="Helical" evidence="8">
    <location>
        <begin position="276"/>
        <end position="301"/>
    </location>
</feature>
<dbReference type="CDD" id="cd04187">
    <property type="entry name" value="DPM1_like_bac"/>
    <property type="match status" value="1"/>
</dbReference>
<keyword evidence="1" id="KW-1003">Cell membrane</keyword>
<dbReference type="InterPro" id="IPR029044">
    <property type="entry name" value="Nucleotide-diphossugar_trans"/>
</dbReference>
<keyword evidence="6 8" id="KW-1133">Transmembrane helix</keyword>
<dbReference type="Pfam" id="PF00535">
    <property type="entry name" value="Glycos_transf_2"/>
    <property type="match status" value="1"/>
</dbReference>
<name>A0A0X3AR04_9FLAO</name>
<dbReference type="PANTHER" id="PTHR48090:SF3">
    <property type="entry name" value="UNDECAPRENYL-PHOSPHATE 4-DEOXY-4-FORMAMIDO-L-ARABINOSE TRANSFERASE"/>
    <property type="match status" value="1"/>
</dbReference>
<feature type="domain" description="Glycosyltransferase 2-like" evidence="9">
    <location>
        <begin position="4"/>
        <end position="167"/>
    </location>
</feature>
<evidence type="ECO:0000256" key="3">
    <source>
        <dbReference type="ARBA" id="ARBA00022679"/>
    </source>
</evidence>
<keyword evidence="7 8" id="KW-0472">Membrane</keyword>
<dbReference type="GO" id="GO:0009103">
    <property type="term" value="P:lipopolysaccharide biosynthetic process"/>
    <property type="evidence" value="ECO:0007669"/>
    <property type="project" value="UniProtKB-KW"/>
</dbReference>
<keyword evidence="4 8" id="KW-0812">Transmembrane</keyword>
<evidence type="ECO:0000256" key="6">
    <source>
        <dbReference type="ARBA" id="ARBA00022989"/>
    </source>
</evidence>
<proteinExistence type="predicted"/>
<dbReference type="Gene3D" id="3.90.550.10">
    <property type="entry name" value="Spore Coat Polysaccharide Biosynthesis Protein SpsA, Chain A"/>
    <property type="match status" value="1"/>
</dbReference>
<evidence type="ECO:0000313" key="11">
    <source>
        <dbReference type="Proteomes" id="UP000182761"/>
    </source>
</evidence>
<dbReference type="InterPro" id="IPR050256">
    <property type="entry name" value="Glycosyltransferase_2"/>
</dbReference>
<dbReference type="SUPFAM" id="SSF53448">
    <property type="entry name" value="Nucleotide-diphospho-sugar transferases"/>
    <property type="match status" value="1"/>
</dbReference>
<evidence type="ECO:0000256" key="2">
    <source>
        <dbReference type="ARBA" id="ARBA00022676"/>
    </source>
</evidence>
<sequence length="320" mass="36441">MQLSIVIPLLNEAESLQELLNRIQAVCEKEGYIYEIVFVDDGSTDLSWKIISNFSQLYPEVKGIKFAKNYGKSQALNAAFKVVKGEVIITMDADLQDFPEEIPALRKMIIEDGFDLVSGWKKKRYDNILTKNIPSKLFNKAAQLTSGVKLHDFNNGLKAYRYEVVKAIDVHGDMHRYIPVLAKNEGFTKITEKEVPHQARLYGKSKFGANRFVRGFLDLITVWFMSAFGTRPMHFFGFIGTLMFIIGFISSAWLGINKLLKVWKKIPAQLITNDPLFYIALTMMILGTLLFIAGFLGELIVQLKRGKKDDYTVSQYLNIN</sequence>
<dbReference type="STRING" id="1586267.GCA_001418685_01639"/>
<feature type="transmembrane region" description="Helical" evidence="8">
    <location>
        <begin position="235"/>
        <end position="256"/>
    </location>
</feature>
<dbReference type="PANTHER" id="PTHR48090">
    <property type="entry name" value="UNDECAPRENYL-PHOSPHATE 4-DEOXY-4-FORMAMIDO-L-ARABINOSE TRANSFERASE-RELATED"/>
    <property type="match status" value="1"/>
</dbReference>
<keyword evidence="2" id="KW-0328">Glycosyltransferase</keyword>
<evidence type="ECO:0000256" key="1">
    <source>
        <dbReference type="ARBA" id="ARBA00022475"/>
    </source>
</evidence>
<dbReference type="AlphaFoldDB" id="A0A0X3AR04"/>
<keyword evidence="5" id="KW-0448">Lipopolysaccharide biosynthesis</keyword>
<reference evidence="10 11" key="1">
    <citation type="submission" date="2016-01" db="EMBL/GenBank/DDBJ databases">
        <authorList>
            <person name="McClelland M."/>
            <person name="Jain A."/>
            <person name="Saraogi P."/>
            <person name="Mendelson R."/>
            <person name="Westerman R."/>
            <person name="SanMiguel P."/>
            <person name="Csonka L."/>
        </authorList>
    </citation>
    <scope>NUCLEOTIDE SEQUENCE [LARGE SCALE GENOMIC DNA]</scope>
    <source>
        <strain evidence="10 11">R-53146</strain>
    </source>
</reference>
<dbReference type="OrthoDB" id="9807778at2"/>
<keyword evidence="11" id="KW-1185">Reference proteome</keyword>
<evidence type="ECO:0000313" key="10">
    <source>
        <dbReference type="EMBL" id="CVK16774.1"/>
    </source>
</evidence>
<dbReference type="InterPro" id="IPR001173">
    <property type="entry name" value="Glyco_trans_2-like"/>
</dbReference>
<dbReference type="EMBL" id="FCOR01000010">
    <property type="protein sequence ID" value="CVK16774.1"/>
    <property type="molecule type" value="Genomic_DNA"/>
</dbReference>
<evidence type="ECO:0000256" key="4">
    <source>
        <dbReference type="ARBA" id="ARBA00022692"/>
    </source>
</evidence>
<evidence type="ECO:0000256" key="8">
    <source>
        <dbReference type="SAM" id="Phobius"/>
    </source>
</evidence>
<evidence type="ECO:0000256" key="7">
    <source>
        <dbReference type="ARBA" id="ARBA00023136"/>
    </source>
</evidence>
<evidence type="ECO:0000256" key="5">
    <source>
        <dbReference type="ARBA" id="ARBA00022985"/>
    </source>
</evidence>
<dbReference type="Proteomes" id="UP000182761">
    <property type="component" value="Unassembled WGS sequence"/>
</dbReference>
<protein>
    <submittedName>
        <fullName evidence="10">Glycosyltransferase involved in cell wall bisynthesis</fullName>
    </submittedName>
</protein>
<dbReference type="GO" id="GO:0005886">
    <property type="term" value="C:plasma membrane"/>
    <property type="evidence" value="ECO:0007669"/>
    <property type="project" value="TreeGrafter"/>
</dbReference>
<gene>
    <name evidence="10" type="ORF">Ga0061079_11058</name>
</gene>
<dbReference type="GO" id="GO:0099621">
    <property type="term" value="F:undecaprenyl-phosphate 4-deoxy-4-formamido-L-arabinose transferase activity"/>
    <property type="evidence" value="ECO:0007669"/>
    <property type="project" value="TreeGrafter"/>
</dbReference>
<keyword evidence="3 10" id="KW-0808">Transferase</keyword>
<organism evidence="10 11">
    <name type="scientific">Apibacter mensalis</name>
    <dbReference type="NCBI Taxonomy" id="1586267"/>
    <lineage>
        <taxon>Bacteria</taxon>
        <taxon>Pseudomonadati</taxon>
        <taxon>Bacteroidota</taxon>
        <taxon>Flavobacteriia</taxon>
        <taxon>Flavobacteriales</taxon>
        <taxon>Weeksellaceae</taxon>
        <taxon>Apibacter</taxon>
    </lineage>
</organism>
<evidence type="ECO:0000259" key="9">
    <source>
        <dbReference type="Pfam" id="PF00535"/>
    </source>
</evidence>
<accession>A0A0X3AR04</accession>